<comment type="caution">
    <text evidence="2">The sequence shown here is derived from an EMBL/GenBank/DDBJ whole genome shotgun (WGS) entry which is preliminary data.</text>
</comment>
<dbReference type="InterPro" id="IPR050214">
    <property type="entry name" value="Cys_Synth/Cystath_Beta-Synth"/>
</dbReference>
<dbReference type="EMBL" id="JBBNAG010000004">
    <property type="protein sequence ID" value="KAK9139980.1"/>
    <property type="molecule type" value="Genomic_DNA"/>
</dbReference>
<name>A0AAP0JVW4_9MAGN</name>
<evidence type="ECO:0000259" key="1">
    <source>
        <dbReference type="Pfam" id="PF00291"/>
    </source>
</evidence>
<sequence length="203" mass="22435">MNEAHYAEENSFNVVNGTSFTWKETWPALAKKFGFEKDSMVFSQSFKFVDFMVDKGGVWEQIHIHYETTGPEIWEDTRGKVDIFVAGIGTGGTISGVGRFLKKQNPSVKVIGVELTESNILSGGKPGIAITKYFGWLNSATFVIGVNFRKNEDILKHLDAFSQIEPLPVYAGVVTVEGITYVLEVPASLFVEGIVVVQDSIFV</sequence>
<proteinExistence type="predicted"/>
<dbReference type="Proteomes" id="UP001419268">
    <property type="component" value="Unassembled WGS sequence"/>
</dbReference>
<dbReference type="AlphaFoldDB" id="A0AAP0JVW4"/>
<dbReference type="InterPro" id="IPR001926">
    <property type="entry name" value="TrpB-like_PALP"/>
</dbReference>
<dbReference type="Gene3D" id="3.40.50.1100">
    <property type="match status" value="1"/>
</dbReference>
<dbReference type="InterPro" id="IPR036052">
    <property type="entry name" value="TrpB-like_PALP_sf"/>
</dbReference>
<gene>
    <name evidence="2" type="ORF">Scep_009661</name>
</gene>
<evidence type="ECO:0000313" key="2">
    <source>
        <dbReference type="EMBL" id="KAK9139980.1"/>
    </source>
</evidence>
<organism evidence="2 3">
    <name type="scientific">Stephania cephalantha</name>
    <dbReference type="NCBI Taxonomy" id="152367"/>
    <lineage>
        <taxon>Eukaryota</taxon>
        <taxon>Viridiplantae</taxon>
        <taxon>Streptophyta</taxon>
        <taxon>Embryophyta</taxon>
        <taxon>Tracheophyta</taxon>
        <taxon>Spermatophyta</taxon>
        <taxon>Magnoliopsida</taxon>
        <taxon>Ranunculales</taxon>
        <taxon>Menispermaceae</taxon>
        <taxon>Menispermoideae</taxon>
        <taxon>Cissampelideae</taxon>
        <taxon>Stephania</taxon>
    </lineage>
</organism>
<dbReference type="PANTHER" id="PTHR10314">
    <property type="entry name" value="CYSTATHIONINE BETA-SYNTHASE"/>
    <property type="match status" value="1"/>
</dbReference>
<dbReference type="SUPFAM" id="SSF53686">
    <property type="entry name" value="Tryptophan synthase beta subunit-like PLP-dependent enzymes"/>
    <property type="match status" value="1"/>
</dbReference>
<dbReference type="Pfam" id="PF00291">
    <property type="entry name" value="PALP"/>
    <property type="match status" value="1"/>
</dbReference>
<evidence type="ECO:0000313" key="3">
    <source>
        <dbReference type="Proteomes" id="UP001419268"/>
    </source>
</evidence>
<reference evidence="2 3" key="1">
    <citation type="submission" date="2024-01" db="EMBL/GenBank/DDBJ databases">
        <title>Genome assemblies of Stephania.</title>
        <authorList>
            <person name="Yang L."/>
        </authorList>
    </citation>
    <scope>NUCLEOTIDE SEQUENCE [LARGE SCALE GENOMIC DNA]</scope>
    <source>
        <strain evidence="2">JXDWG</strain>
        <tissue evidence="2">Leaf</tissue>
    </source>
</reference>
<feature type="domain" description="Tryptophan synthase beta chain-like PALP" evidence="1">
    <location>
        <begin position="62"/>
        <end position="125"/>
    </location>
</feature>
<accession>A0AAP0JVW4</accession>
<keyword evidence="3" id="KW-1185">Reference proteome</keyword>
<protein>
    <recommendedName>
        <fullName evidence="1">Tryptophan synthase beta chain-like PALP domain-containing protein</fullName>
    </recommendedName>
</protein>